<dbReference type="Pfam" id="PF03413">
    <property type="entry name" value="PepSY"/>
    <property type="match status" value="1"/>
</dbReference>
<evidence type="ECO:0000313" key="3">
    <source>
        <dbReference type="EMBL" id="NOJ69284.1"/>
    </source>
</evidence>
<reference evidence="3 4" key="1">
    <citation type="submission" date="2020-05" db="EMBL/GenBank/DDBJ databases">
        <title>Whole genome sequencing and identification of novel metabolites from Paenibacillus alvei strain JR949.</title>
        <authorList>
            <person name="Rajendhran J."/>
            <person name="Sree Pranav P."/>
            <person name="Mahalakshmi B."/>
            <person name="Karthikeyan R."/>
        </authorList>
    </citation>
    <scope>NUCLEOTIDE SEQUENCE [LARGE SCALE GENOMIC DNA]</scope>
    <source>
        <strain evidence="3 4">JR949</strain>
    </source>
</reference>
<feature type="domain" description="PepSY" evidence="2">
    <location>
        <begin position="45"/>
        <end position="104"/>
    </location>
</feature>
<accession>A0AAP6ZV36</accession>
<evidence type="ECO:0000259" key="2">
    <source>
        <dbReference type="Pfam" id="PF03413"/>
    </source>
</evidence>
<dbReference type="EMBL" id="JABFOR010000001">
    <property type="protein sequence ID" value="NOJ69284.1"/>
    <property type="molecule type" value="Genomic_DNA"/>
</dbReference>
<gene>
    <name evidence="3" type="ORF">HMI46_01765</name>
</gene>
<sequence length="109" mass="11454">MTALGVYTACADATSSKVSGTEPSTPAAPSNGVSNPPAAQNQTRAISEEEAKKIALQQVSGKVIHIDLDSDNGMLKYEVIVMTDQGKVYEVEIDAGTGKVLKVEQEDQS</sequence>
<dbReference type="Gene3D" id="3.10.450.40">
    <property type="match status" value="1"/>
</dbReference>
<evidence type="ECO:0000313" key="4">
    <source>
        <dbReference type="Proteomes" id="UP000552038"/>
    </source>
</evidence>
<dbReference type="Proteomes" id="UP000552038">
    <property type="component" value="Unassembled WGS sequence"/>
</dbReference>
<organism evidence="3 4">
    <name type="scientific">Paenibacillus alvei</name>
    <name type="common">Bacillus alvei</name>
    <dbReference type="NCBI Taxonomy" id="44250"/>
    <lineage>
        <taxon>Bacteria</taxon>
        <taxon>Bacillati</taxon>
        <taxon>Bacillota</taxon>
        <taxon>Bacilli</taxon>
        <taxon>Bacillales</taxon>
        <taxon>Paenibacillaceae</taxon>
        <taxon>Paenibacillus</taxon>
    </lineage>
</organism>
<evidence type="ECO:0000256" key="1">
    <source>
        <dbReference type="SAM" id="MobiDB-lite"/>
    </source>
</evidence>
<dbReference type="AlphaFoldDB" id="A0AAP6ZV36"/>
<protein>
    <submittedName>
        <fullName evidence="3">PepSY domain-containing protein</fullName>
    </submittedName>
</protein>
<comment type="caution">
    <text evidence="3">The sequence shown here is derived from an EMBL/GenBank/DDBJ whole genome shotgun (WGS) entry which is preliminary data.</text>
</comment>
<feature type="region of interest" description="Disordered" evidence="1">
    <location>
        <begin position="14"/>
        <end position="45"/>
    </location>
</feature>
<name>A0AAP6ZV36_PAEAL</name>
<proteinExistence type="predicted"/>
<dbReference type="InterPro" id="IPR025711">
    <property type="entry name" value="PepSY"/>
</dbReference>